<feature type="domain" description="Cpl-7 lysozyme C-terminal" evidence="4">
    <location>
        <begin position="415"/>
        <end position="454"/>
    </location>
</feature>
<dbReference type="Pfam" id="PF05257">
    <property type="entry name" value="CHAP"/>
    <property type="match status" value="1"/>
</dbReference>
<evidence type="ECO:0000313" key="5">
    <source>
        <dbReference type="EMBL" id="MCY3086825.1"/>
    </source>
</evidence>
<dbReference type="InterPro" id="IPR038765">
    <property type="entry name" value="Papain-like_cys_pep_sf"/>
</dbReference>
<reference evidence="5" key="2">
    <citation type="submission" date="2022-09" db="EMBL/GenBank/DDBJ databases">
        <title>Aerococcus urinae taxonomy study.</title>
        <authorList>
            <person name="Christensen J."/>
            <person name="Senneby E."/>
        </authorList>
    </citation>
    <scope>NUCLEOTIDE SEQUENCE</scope>
    <source>
        <strain evidence="5">LUND-41-B12</strain>
    </source>
</reference>
<comment type="similarity">
    <text evidence="1">Belongs to the glycosyl hydrolase 73 family.</text>
</comment>
<evidence type="ECO:0000313" key="8">
    <source>
        <dbReference type="Proteomes" id="UP001069047"/>
    </source>
</evidence>
<dbReference type="Gene3D" id="3.90.1720.10">
    <property type="entry name" value="endopeptidase domain like (from Nostoc punctiforme)"/>
    <property type="match status" value="1"/>
</dbReference>
<evidence type="ECO:0000256" key="2">
    <source>
        <dbReference type="ARBA" id="ARBA00022801"/>
    </source>
</evidence>
<dbReference type="GO" id="GO:0004040">
    <property type="term" value="F:amidase activity"/>
    <property type="evidence" value="ECO:0007669"/>
    <property type="project" value="InterPro"/>
</dbReference>
<name>A0A1E9PPG4_9LACT</name>
<dbReference type="SMART" id="SM01095">
    <property type="entry name" value="Cpl-7"/>
    <property type="match status" value="1"/>
</dbReference>
<dbReference type="Proteomes" id="UP000250354">
    <property type="component" value="Chromosome"/>
</dbReference>
<dbReference type="Gene3D" id="1.10.530.10">
    <property type="match status" value="1"/>
</dbReference>
<sequence>MSYKEDFINQIAPYAQRYNKNTFASTTIAQACLESGYGQSDLAKKYNNFFGIKGGGVSLNTLEDDGAGNYYQVIDDFRVYKDMEASVKDHDELFTSTPGLTQIYSGVVAAQTPEDQCRALQGTYATDTKYASKLLNILNTYNLKRFDVEKGVRSMPEEPMLVEHVIDYAQSLLGATKYSQTHKNIVDMYNQVSPKPVGHTATYHDDWCDVFVTHLFDVTQGSHLIGRECGVQRHLVILKQKGIWLGRVKPQPGDIIIYDWQGYGAGWADHIGIVESFDGVNVHTIEGNTGNPPAVRRVTYPYNASYIVGYARPQYDTKDSVKKPNKGHYAVKADSDGRETGFAVGDKVKLRVDIKAKNPAFVEPAHAMTADDFEKEWTVDALNTDGSVSIKSGDSTHNVWARDIVNLDDYVSEYDVAQQVLDGEWGNNPERAEKLHKAGYSAVSVQEKVNELVESQDDEEVIEPVEEQPVGGDRPELAPNKVCLDDVVYVINKKEE</sequence>
<keyword evidence="7" id="KW-1185">Reference proteome</keyword>
<dbReference type="Proteomes" id="UP001069047">
    <property type="component" value="Unassembled WGS sequence"/>
</dbReference>
<evidence type="ECO:0000256" key="1">
    <source>
        <dbReference type="ARBA" id="ARBA00010266"/>
    </source>
</evidence>
<dbReference type="InterPro" id="IPR013168">
    <property type="entry name" value="Cpl_7_lyso_C"/>
</dbReference>
<dbReference type="PANTHER" id="PTHR33308">
    <property type="entry name" value="PEPTIDOGLYCAN HYDROLASE FLGJ"/>
    <property type="match status" value="1"/>
</dbReference>
<gene>
    <name evidence="6" type="ORF">DBT44_0001945</name>
    <name evidence="5" type="ORF">ODY61_01695</name>
</gene>
<dbReference type="Pfam" id="PF01832">
    <property type="entry name" value="Glucosaminidase"/>
    <property type="match status" value="1"/>
</dbReference>
<protein>
    <submittedName>
        <fullName evidence="5">Glucosaminidase domain-containing protein</fullName>
    </submittedName>
</protein>
<feature type="domain" description="Mannosyl-glycoprotein endo-beta-N-acetylglucosamidase-like" evidence="3">
    <location>
        <begin position="2"/>
        <end position="147"/>
    </location>
</feature>
<accession>A0A1E9PPG4</accession>
<evidence type="ECO:0000259" key="4">
    <source>
        <dbReference type="SMART" id="SM01095"/>
    </source>
</evidence>
<dbReference type="Gene3D" id="4.10.80.30">
    <property type="entry name" value="DNA polymerase, domain 6"/>
    <property type="match status" value="1"/>
</dbReference>
<evidence type="ECO:0000313" key="6">
    <source>
        <dbReference type="EMBL" id="WWC55087.1"/>
    </source>
</evidence>
<evidence type="ECO:0000313" key="7">
    <source>
        <dbReference type="Proteomes" id="UP000250354"/>
    </source>
</evidence>
<dbReference type="SUPFAM" id="SSF54001">
    <property type="entry name" value="Cysteine proteinases"/>
    <property type="match status" value="1"/>
</dbReference>
<dbReference type="InterPro" id="IPR007921">
    <property type="entry name" value="CHAP_dom"/>
</dbReference>
<dbReference type="EMBL" id="CP145132">
    <property type="protein sequence ID" value="WWC55087.1"/>
    <property type="molecule type" value="Genomic_DNA"/>
</dbReference>
<keyword evidence="2" id="KW-0378">Hydrolase</keyword>
<dbReference type="InterPro" id="IPR051056">
    <property type="entry name" value="Glycosyl_Hydrolase_73"/>
</dbReference>
<dbReference type="RefSeq" id="WP_070558656.1">
    <property type="nucleotide sequence ID" value="NZ_CAJHLJ010000013.1"/>
</dbReference>
<dbReference type="PANTHER" id="PTHR33308:SF9">
    <property type="entry name" value="PEPTIDOGLYCAN HYDROLASE FLGJ"/>
    <property type="match status" value="1"/>
</dbReference>
<proteinExistence type="inferred from homology"/>
<dbReference type="InterPro" id="IPR002901">
    <property type="entry name" value="MGlyc_endo_b_GlcNAc-like_dom"/>
</dbReference>
<accession>A0A9Q4DD77</accession>
<dbReference type="PROSITE" id="PS51257">
    <property type="entry name" value="PROKAR_LIPOPROTEIN"/>
    <property type="match status" value="1"/>
</dbReference>
<dbReference type="SMART" id="SM00047">
    <property type="entry name" value="LYZ2"/>
    <property type="match status" value="1"/>
</dbReference>
<reference evidence="6" key="3">
    <citation type="submission" date="2024-02" db="EMBL/GenBank/DDBJ databases">
        <authorList>
            <person name="Choi B."/>
        </authorList>
    </citation>
    <scope>NUCLEOTIDE SEQUENCE</scope>
    <source>
        <strain evidence="6">UMB1016</strain>
    </source>
</reference>
<reference evidence="6 7" key="1">
    <citation type="journal article" date="2020" name="J. Bacteriol.">
        <title>Aerococcus urinae Isolated from Women with Lower Urinary Tract Symptoms: In Vitro Aggregation and Genome Analysis.</title>
        <authorList>
            <person name="Hilt E.E."/>
            <person name="Putonti C."/>
            <person name="Thomas-White K."/>
            <person name="Lewis A.L."/>
            <person name="Visick K.L."/>
            <person name="Gilbert N.M."/>
            <person name="Wolfe A.J."/>
        </authorList>
    </citation>
    <scope>NUCLEOTIDE SEQUENCE [LARGE SCALE GENOMIC DNA]</scope>
    <source>
        <strain evidence="6 7">UMB1016</strain>
    </source>
</reference>
<organism evidence="5 8">
    <name type="scientific">Aerococcus mictus</name>
    <dbReference type="NCBI Taxonomy" id="2976810"/>
    <lineage>
        <taxon>Bacteria</taxon>
        <taxon>Bacillati</taxon>
        <taxon>Bacillota</taxon>
        <taxon>Bacilli</taxon>
        <taxon>Lactobacillales</taxon>
        <taxon>Aerococcaceae</taxon>
        <taxon>Aerococcus</taxon>
    </lineage>
</organism>
<dbReference type="EMBL" id="JAOTMY010000001">
    <property type="protein sequence ID" value="MCY3086825.1"/>
    <property type="molecule type" value="Genomic_DNA"/>
</dbReference>
<evidence type="ECO:0000259" key="3">
    <source>
        <dbReference type="SMART" id="SM00047"/>
    </source>
</evidence>
<dbReference type="AlphaFoldDB" id="A0A1E9PPG4"/>
<dbReference type="Pfam" id="PF08230">
    <property type="entry name" value="CW_7"/>
    <property type="match status" value="1"/>
</dbReference>